<evidence type="ECO:0000256" key="5">
    <source>
        <dbReference type="RuleBase" id="RU003792"/>
    </source>
</evidence>
<dbReference type="PANTHER" id="PTHR11142">
    <property type="entry name" value="PSEUDOURIDYLATE SYNTHASE"/>
    <property type="match status" value="1"/>
</dbReference>
<feature type="active site" description="Nucleophile" evidence="4">
    <location>
        <position position="52"/>
    </location>
</feature>
<feature type="domain" description="Pseudouridine synthase I TruA alpha/beta" evidence="6">
    <location>
        <begin position="8"/>
        <end position="103"/>
    </location>
</feature>
<dbReference type="Gene3D" id="3.30.70.580">
    <property type="entry name" value="Pseudouridine synthase I, catalytic domain, N-terminal subdomain"/>
    <property type="match status" value="1"/>
</dbReference>
<dbReference type="HAMAP" id="MF_00171">
    <property type="entry name" value="TruA"/>
    <property type="match status" value="1"/>
</dbReference>
<accession>A0ABX8WKW6</accession>
<protein>
    <recommendedName>
        <fullName evidence="4">tRNA pseudouridine synthase A</fullName>
        <ecNumber evidence="4">5.4.99.12</ecNumber>
    </recommendedName>
    <alternativeName>
        <fullName evidence="4">tRNA pseudouridine(38-40) synthase</fullName>
    </alternativeName>
    <alternativeName>
        <fullName evidence="4">tRNA pseudouridylate synthase I</fullName>
    </alternativeName>
    <alternativeName>
        <fullName evidence="4">tRNA-uridine isomerase I</fullName>
    </alternativeName>
</protein>
<dbReference type="CDD" id="cd02570">
    <property type="entry name" value="PseudoU_synth_EcTruA"/>
    <property type="match status" value="1"/>
</dbReference>
<dbReference type="Proteomes" id="UP000824755">
    <property type="component" value="Chromosome"/>
</dbReference>
<dbReference type="SUPFAM" id="SSF55120">
    <property type="entry name" value="Pseudouridine synthase"/>
    <property type="match status" value="1"/>
</dbReference>
<dbReference type="InterPro" id="IPR020094">
    <property type="entry name" value="TruA/RsuA/RluB/E/F_N"/>
</dbReference>
<keyword evidence="2 4" id="KW-0819">tRNA processing</keyword>
<reference evidence="7 8" key="1">
    <citation type="submission" date="2021-08" db="EMBL/GenBank/DDBJ databases">
        <title>Lysobacter sp. strain CJ11 Genome sequencing and assembly.</title>
        <authorList>
            <person name="Kim I."/>
        </authorList>
    </citation>
    <scope>NUCLEOTIDE SEQUENCE [LARGE SCALE GENOMIC DNA]</scope>
    <source>
        <strain evidence="7 8">CJ11</strain>
    </source>
</reference>
<name>A0ABX8WKW6_9GAMM</name>
<organism evidence="7 8">
    <name type="scientific">Lysobacter soyae</name>
    <dbReference type="NCBI Taxonomy" id="2764185"/>
    <lineage>
        <taxon>Bacteria</taxon>
        <taxon>Pseudomonadati</taxon>
        <taxon>Pseudomonadota</taxon>
        <taxon>Gammaproteobacteria</taxon>
        <taxon>Lysobacterales</taxon>
        <taxon>Lysobacteraceae</taxon>
        <taxon>Lysobacter</taxon>
    </lineage>
</organism>
<evidence type="ECO:0000259" key="6">
    <source>
        <dbReference type="Pfam" id="PF01416"/>
    </source>
</evidence>
<gene>
    <name evidence="4 7" type="primary">truA</name>
    <name evidence="7" type="ORF">H8L67_05415</name>
</gene>
<comment type="subunit">
    <text evidence="4">Homodimer.</text>
</comment>
<evidence type="ECO:0000256" key="2">
    <source>
        <dbReference type="ARBA" id="ARBA00022694"/>
    </source>
</evidence>
<dbReference type="EMBL" id="CP080544">
    <property type="protein sequence ID" value="QYR52064.1"/>
    <property type="molecule type" value="Genomic_DNA"/>
</dbReference>
<evidence type="ECO:0000256" key="1">
    <source>
        <dbReference type="ARBA" id="ARBA00009375"/>
    </source>
</evidence>
<feature type="domain" description="Pseudouridine synthase I TruA alpha/beta" evidence="6">
    <location>
        <begin position="143"/>
        <end position="245"/>
    </location>
</feature>
<dbReference type="Pfam" id="PF01416">
    <property type="entry name" value="PseudoU_synth_1"/>
    <property type="match status" value="2"/>
</dbReference>
<keyword evidence="8" id="KW-1185">Reference proteome</keyword>
<dbReference type="InterPro" id="IPR020103">
    <property type="entry name" value="PsdUridine_synth_cat_dom_sf"/>
</dbReference>
<evidence type="ECO:0000313" key="7">
    <source>
        <dbReference type="EMBL" id="QYR52064.1"/>
    </source>
</evidence>
<sequence length="267" mass="29528">MRFALGIEYDGGPFHGWQRSSAEVPSVQGALESALSKVANAPISVTCSGRTDAGVHARCQVVHFDSEVARDTRAWLLGATTHLPREIAVAWCRLVHPEFNARFSAVRRAYRYTLLNRQTRPGFMAQYLAWELHSLDAQAMHIAAQSLVGEHDFSSFRSSQCEAPHANRLLTSIAVQRRGDLIHIDVEGNAFLHHMVRNIVGALIEVGKGRQHVSWIGELLAMRDRTQGGVTAAACGLVFIGPRYPEKWNLPEEVTTREIAVSNSNPV</sequence>
<dbReference type="PANTHER" id="PTHR11142:SF0">
    <property type="entry name" value="TRNA PSEUDOURIDINE SYNTHASE-LIKE 1"/>
    <property type="match status" value="1"/>
</dbReference>
<comment type="catalytic activity">
    <reaction evidence="4 5">
        <text>uridine(38/39/40) in tRNA = pseudouridine(38/39/40) in tRNA</text>
        <dbReference type="Rhea" id="RHEA:22376"/>
        <dbReference type="Rhea" id="RHEA-COMP:10085"/>
        <dbReference type="Rhea" id="RHEA-COMP:10087"/>
        <dbReference type="ChEBI" id="CHEBI:65314"/>
        <dbReference type="ChEBI" id="CHEBI:65315"/>
        <dbReference type="EC" id="5.4.99.12"/>
    </reaction>
</comment>
<evidence type="ECO:0000256" key="3">
    <source>
        <dbReference type="ARBA" id="ARBA00023235"/>
    </source>
</evidence>
<evidence type="ECO:0000256" key="4">
    <source>
        <dbReference type="HAMAP-Rule" id="MF_00171"/>
    </source>
</evidence>
<dbReference type="NCBIfam" id="TIGR00071">
    <property type="entry name" value="hisT_truA"/>
    <property type="match status" value="1"/>
</dbReference>
<comment type="function">
    <text evidence="4">Formation of pseudouridine at positions 38, 39 and 40 in the anticodon stem and loop of transfer RNAs.</text>
</comment>
<dbReference type="InterPro" id="IPR020095">
    <property type="entry name" value="PsdUridine_synth_TruA_C"/>
</dbReference>
<evidence type="ECO:0000313" key="8">
    <source>
        <dbReference type="Proteomes" id="UP000824755"/>
    </source>
</evidence>
<comment type="caution">
    <text evidence="4">Lacks conserved residue(s) required for the propagation of feature annotation.</text>
</comment>
<dbReference type="PIRSF" id="PIRSF001430">
    <property type="entry name" value="tRNA_psdUrid_synth"/>
    <property type="match status" value="1"/>
</dbReference>
<dbReference type="InterPro" id="IPR020097">
    <property type="entry name" value="PsdUridine_synth_TruA_a/b_dom"/>
</dbReference>
<feature type="binding site" evidence="4">
    <location>
        <position position="110"/>
    </location>
    <ligand>
        <name>substrate</name>
    </ligand>
</feature>
<comment type="similarity">
    <text evidence="1 4 5">Belongs to the tRNA pseudouridine synthase TruA family.</text>
</comment>
<dbReference type="InterPro" id="IPR001406">
    <property type="entry name" value="PsdUridine_synth_TruA"/>
</dbReference>
<dbReference type="Gene3D" id="3.30.70.660">
    <property type="entry name" value="Pseudouridine synthase I, catalytic domain, C-terminal subdomain"/>
    <property type="match status" value="1"/>
</dbReference>
<dbReference type="GO" id="GO:0160147">
    <property type="term" value="F:tRNA pseudouridine(38-40) synthase activity"/>
    <property type="evidence" value="ECO:0007669"/>
    <property type="project" value="UniProtKB-EC"/>
</dbReference>
<dbReference type="EC" id="5.4.99.12" evidence="4"/>
<dbReference type="RefSeq" id="WP_220378852.1">
    <property type="nucleotide sequence ID" value="NZ_CP080544.1"/>
</dbReference>
<proteinExistence type="inferred from homology"/>
<keyword evidence="3 4" id="KW-0413">Isomerase</keyword>